<sequence length="45" mass="5372">MGETRKKDTADHANAHWLRYDDYPGPQSFDFPDMDQDRDEETQLQ</sequence>
<feature type="compositionally biased region" description="Acidic residues" evidence="1">
    <location>
        <begin position="32"/>
        <end position="45"/>
    </location>
</feature>
<protein>
    <submittedName>
        <fullName evidence="2">Uncharacterized protein</fullName>
    </submittedName>
</protein>
<organism evidence="2 3">
    <name type="scientific">Arthrobacter oryzae</name>
    <dbReference type="NCBI Taxonomy" id="409290"/>
    <lineage>
        <taxon>Bacteria</taxon>
        <taxon>Bacillati</taxon>
        <taxon>Actinomycetota</taxon>
        <taxon>Actinomycetes</taxon>
        <taxon>Micrococcales</taxon>
        <taxon>Micrococcaceae</taxon>
        <taxon>Arthrobacter</taxon>
    </lineage>
</organism>
<accession>A0A495FLP0</accession>
<reference evidence="2 3" key="1">
    <citation type="submission" date="2018-10" db="EMBL/GenBank/DDBJ databases">
        <title>Genomic Encyclopedia of Type Strains, Phase IV (KMG-IV): sequencing the most valuable type-strain genomes for metagenomic binning, comparative biology and taxonomic classification.</title>
        <authorList>
            <person name="Goeker M."/>
        </authorList>
    </citation>
    <scope>NUCLEOTIDE SEQUENCE [LARGE SCALE GENOMIC DNA]</scope>
    <source>
        <strain evidence="2 3">DSM 25586</strain>
    </source>
</reference>
<feature type="region of interest" description="Disordered" evidence="1">
    <location>
        <begin position="1"/>
        <end position="45"/>
    </location>
</feature>
<proteinExistence type="predicted"/>
<feature type="compositionally biased region" description="Basic and acidic residues" evidence="1">
    <location>
        <begin position="1"/>
        <end position="22"/>
    </location>
</feature>
<gene>
    <name evidence="2" type="ORF">C8D78_0484</name>
</gene>
<evidence type="ECO:0000313" key="3">
    <source>
        <dbReference type="Proteomes" id="UP000276055"/>
    </source>
</evidence>
<comment type="caution">
    <text evidence="2">The sequence shown here is derived from an EMBL/GenBank/DDBJ whole genome shotgun (WGS) entry which is preliminary data.</text>
</comment>
<evidence type="ECO:0000256" key="1">
    <source>
        <dbReference type="SAM" id="MobiDB-lite"/>
    </source>
</evidence>
<dbReference type="AlphaFoldDB" id="A0A495FLP0"/>
<dbReference type="EMBL" id="RBIR01000001">
    <property type="protein sequence ID" value="RKR30164.1"/>
    <property type="molecule type" value="Genomic_DNA"/>
</dbReference>
<dbReference type="Proteomes" id="UP000276055">
    <property type="component" value="Unassembled WGS sequence"/>
</dbReference>
<name>A0A495FLP0_9MICC</name>
<evidence type="ECO:0000313" key="2">
    <source>
        <dbReference type="EMBL" id="RKR30164.1"/>
    </source>
</evidence>